<reference evidence="2 3" key="1">
    <citation type="submission" date="2019-01" db="EMBL/GenBank/DDBJ databases">
        <title>Sequencing of cultivated peanut Arachis hypogaea provides insights into genome evolution and oil improvement.</title>
        <authorList>
            <person name="Chen X."/>
        </authorList>
    </citation>
    <scope>NUCLEOTIDE SEQUENCE [LARGE SCALE GENOMIC DNA]</scope>
    <source>
        <strain evidence="3">cv. Fuhuasheng</strain>
        <tissue evidence="2">Leaves</tissue>
    </source>
</reference>
<keyword evidence="3" id="KW-1185">Reference proteome</keyword>
<keyword evidence="1" id="KW-1133">Transmembrane helix</keyword>
<name>A0A445CX57_ARAHY</name>
<keyword evidence="1" id="KW-0812">Transmembrane</keyword>
<comment type="caution">
    <text evidence="2">The sequence shown here is derived from an EMBL/GenBank/DDBJ whole genome shotgun (WGS) entry which is preliminary data.</text>
</comment>
<gene>
    <name evidence="2" type="ORF">Ahy_A06g030698</name>
</gene>
<feature type="transmembrane region" description="Helical" evidence="1">
    <location>
        <begin position="143"/>
        <end position="162"/>
    </location>
</feature>
<dbReference type="AlphaFoldDB" id="A0A445CX57"/>
<organism evidence="2 3">
    <name type="scientific">Arachis hypogaea</name>
    <name type="common">Peanut</name>
    <dbReference type="NCBI Taxonomy" id="3818"/>
    <lineage>
        <taxon>Eukaryota</taxon>
        <taxon>Viridiplantae</taxon>
        <taxon>Streptophyta</taxon>
        <taxon>Embryophyta</taxon>
        <taxon>Tracheophyta</taxon>
        <taxon>Spermatophyta</taxon>
        <taxon>Magnoliopsida</taxon>
        <taxon>eudicotyledons</taxon>
        <taxon>Gunneridae</taxon>
        <taxon>Pentapetalae</taxon>
        <taxon>rosids</taxon>
        <taxon>fabids</taxon>
        <taxon>Fabales</taxon>
        <taxon>Fabaceae</taxon>
        <taxon>Papilionoideae</taxon>
        <taxon>50 kb inversion clade</taxon>
        <taxon>dalbergioids sensu lato</taxon>
        <taxon>Dalbergieae</taxon>
        <taxon>Pterocarpus clade</taxon>
        <taxon>Arachis</taxon>
    </lineage>
</organism>
<dbReference type="Proteomes" id="UP000289738">
    <property type="component" value="Chromosome A06"/>
</dbReference>
<proteinExistence type="predicted"/>
<dbReference type="PANTHER" id="PTHR36801">
    <property type="entry name" value="OS06G0150200 PROTEIN"/>
    <property type="match status" value="1"/>
</dbReference>
<evidence type="ECO:0000256" key="1">
    <source>
        <dbReference type="SAM" id="Phobius"/>
    </source>
</evidence>
<feature type="transmembrane region" description="Helical" evidence="1">
    <location>
        <begin position="168"/>
        <end position="190"/>
    </location>
</feature>
<evidence type="ECO:0000313" key="3">
    <source>
        <dbReference type="Proteomes" id="UP000289738"/>
    </source>
</evidence>
<dbReference type="PANTHER" id="PTHR36801:SF3">
    <property type="entry name" value="OS06G0150300 PROTEIN"/>
    <property type="match status" value="1"/>
</dbReference>
<keyword evidence="1" id="KW-0472">Membrane</keyword>
<dbReference type="EMBL" id="SDMP01000006">
    <property type="protein sequence ID" value="RYR55490.1"/>
    <property type="molecule type" value="Genomic_DNA"/>
</dbReference>
<evidence type="ECO:0000313" key="2">
    <source>
        <dbReference type="EMBL" id="RYR55490.1"/>
    </source>
</evidence>
<accession>A0A445CX57</accession>
<sequence length="251" mass="27356">MAIITTLCSVRFRRKKSIQGISESNWHKSFDECNFSGSNPGSRVGCGVAGLASNVKLHSKKNNKHNNLLEKELPLPPTKLEIKESKSFHMKNAISKKLSFNVSLKLPKSLSIAKNHDDNDNGKKTDDLKKDDAVWMQFHQLDYIQSVASIVSGVLAGMLALGERLPSAPKALLALLFGWLLIITGVILLVGSTRLVKFLSCSSGRTKRSNADKSYGARRPSSLRIGEPNPSAVIPATTLNHLLPSASKEKA</sequence>
<protein>
    <submittedName>
        <fullName evidence="2">Uncharacterized protein</fullName>
    </submittedName>
</protein>
<dbReference type="STRING" id="3818.A0A445CX57"/>